<reference evidence="1" key="1">
    <citation type="submission" date="2020-05" db="EMBL/GenBank/DDBJ databases">
        <authorList>
            <person name="Zhu T."/>
            <person name="Keshari N."/>
            <person name="Lu X."/>
        </authorList>
    </citation>
    <scope>NUCLEOTIDE SEQUENCE</scope>
    <source>
        <strain evidence="1">NK1-12</strain>
    </source>
</reference>
<dbReference type="EMBL" id="CP053586">
    <property type="protein sequence ID" value="WNZ21400.1"/>
    <property type="molecule type" value="Genomic_DNA"/>
</dbReference>
<organism evidence="1">
    <name type="scientific">Leptolyngbya sp. NK1-12</name>
    <dbReference type="NCBI Taxonomy" id="2547451"/>
    <lineage>
        <taxon>Bacteria</taxon>
        <taxon>Bacillati</taxon>
        <taxon>Cyanobacteriota</taxon>
        <taxon>Cyanophyceae</taxon>
        <taxon>Leptolyngbyales</taxon>
        <taxon>Leptolyngbyaceae</taxon>
        <taxon>Leptolyngbya group</taxon>
        <taxon>Leptolyngbya</taxon>
    </lineage>
</organism>
<dbReference type="AlphaFoldDB" id="A0AA96WAP7"/>
<dbReference type="RefSeq" id="WP_316431902.1">
    <property type="nucleotide sequence ID" value="NZ_CP053586.1"/>
</dbReference>
<evidence type="ECO:0000313" key="1">
    <source>
        <dbReference type="EMBL" id="WNZ21400.1"/>
    </source>
</evidence>
<sequence length="101" mass="11518">MYTVAQNWGAGGQFIPQFSNAQIAYHLVRESQFFIEWTVPTIDLNTDLAIATELVDLQRQLSAWKLDWSAFWESTERQTAVAQIETWIARLQAQARSISAA</sequence>
<proteinExistence type="predicted"/>
<gene>
    <name evidence="1" type="ORF">HJG54_24800</name>
</gene>
<accession>A0AA96WAP7</accession>
<protein>
    <submittedName>
        <fullName evidence="1">Uncharacterized protein</fullName>
    </submittedName>
</protein>
<name>A0AA96WAP7_9CYAN</name>